<feature type="compositionally biased region" description="Basic and acidic residues" evidence="1">
    <location>
        <begin position="96"/>
        <end position="109"/>
    </location>
</feature>
<feature type="region of interest" description="Disordered" evidence="1">
    <location>
        <begin position="236"/>
        <end position="383"/>
    </location>
</feature>
<dbReference type="CDD" id="cd00303">
    <property type="entry name" value="retropepsin_like"/>
    <property type="match status" value="1"/>
</dbReference>
<feature type="compositionally biased region" description="Low complexity" evidence="1">
    <location>
        <begin position="12"/>
        <end position="26"/>
    </location>
</feature>
<feature type="compositionally biased region" description="Polar residues" evidence="1">
    <location>
        <begin position="852"/>
        <end position="870"/>
    </location>
</feature>
<evidence type="ECO:0000313" key="2">
    <source>
        <dbReference type="EMBL" id="KAK7690240.1"/>
    </source>
</evidence>
<evidence type="ECO:0008006" key="4">
    <source>
        <dbReference type="Google" id="ProtNLM"/>
    </source>
</evidence>
<organism evidence="2 3">
    <name type="scientific">Cerrena zonata</name>
    <dbReference type="NCBI Taxonomy" id="2478898"/>
    <lineage>
        <taxon>Eukaryota</taxon>
        <taxon>Fungi</taxon>
        <taxon>Dikarya</taxon>
        <taxon>Basidiomycota</taxon>
        <taxon>Agaricomycotina</taxon>
        <taxon>Agaricomycetes</taxon>
        <taxon>Polyporales</taxon>
        <taxon>Cerrenaceae</taxon>
        <taxon>Cerrena</taxon>
    </lineage>
</organism>
<comment type="caution">
    <text evidence="2">The sequence shown here is derived from an EMBL/GenBank/DDBJ whole genome shotgun (WGS) entry which is preliminary data.</text>
</comment>
<reference evidence="2 3" key="1">
    <citation type="submission" date="2022-09" db="EMBL/GenBank/DDBJ databases">
        <authorList>
            <person name="Palmer J.M."/>
        </authorList>
    </citation>
    <scope>NUCLEOTIDE SEQUENCE [LARGE SCALE GENOMIC DNA]</scope>
    <source>
        <strain evidence="2 3">DSM 7382</strain>
    </source>
</reference>
<feature type="region of interest" description="Disordered" evidence="1">
    <location>
        <begin position="845"/>
        <end position="875"/>
    </location>
</feature>
<feature type="compositionally biased region" description="Acidic residues" evidence="1">
    <location>
        <begin position="329"/>
        <end position="342"/>
    </location>
</feature>
<dbReference type="Proteomes" id="UP001385951">
    <property type="component" value="Unassembled WGS sequence"/>
</dbReference>
<feature type="compositionally biased region" description="Polar residues" evidence="1">
    <location>
        <begin position="371"/>
        <end position="383"/>
    </location>
</feature>
<gene>
    <name evidence="2" type="ORF">QCA50_006894</name>
</gene>
<evidence type="ECO:0000256" key="1">
    <source>
        <dbReference type="SAM" id="MobiDB-lite"/>
    </source>
</evidence>
<accession>A0AAW0GA39</accession>
<dbReference type="EMBL" id="JASBNA010000007">
    <property type="protein sequence ID" value="KAK7690240.1"/>
    <property type="molecule type" value="Genomic_DNA"/>
</dbReference>
<feature type="compositionally biased region" description="Basic and acidic residues" evidence="1">
    <location>
        <begin position="724"/>
        <end position="737"/>
    </location>
</feature>
<dbReference type="InterPro" id="IPR021109">
    <property type="entry name" value="Peptidase_aspartic_dom_sf"/>
</dbReference>
<feature type="region of interest" description="Disordered" evidence="1">
    <location>
        <begin position="650"/>
        <end position="737"/>
    </location>
</feature>
<feature type="compositionally biased region" description="Gly residues" evidence="1">
    <location>
        <begin position="312"/>
        <end position="328"/>
    </location>
</feature>
<name>A0AAW0GA39_9APHY</name>
<feature type="region of interest" description="Disordered" evidence="1">
    <location>
        <begin position="1"/>
        <end position="130"/>
    </location>
</feature>
<keyword evidence="3" id="KW-1185">Reference proteome</keyword>
<dbReference type="Pfam" id="PF08284">
    <property type="entry name" value="RVP_2"/>
    <property type="match status" value="1"/>
</dbReference>
<proteinExistence type="predicted"/>
<dbReference type="AlphaFoldDB" id="A0AAW0GA39"/>
<feature type="compositionally biased region" description="Polar residues" evidence="1">
    <location>
        <begin position="80"/>
        <end position="95"/>
    </location>
</feature>
<evidence type="ECO:0000313" key="3">
    <source>
        <dbReference type="Proteomes" id="UP001385951"/>
    </source>
</evidence>
<dbReference type="SUPFAM" id="SSF50630">
    <property type="entry name" value="Acid proteases"/>
    <property type="match status" value="1"/>
</dbReference>
<feature type="compositionally biased region" description="Acidic residues" evidence="1">
    <location>
        <begin position="778"/>
        <end position="803"/>
    </location>
</feature>
<feature type="compositionally biased region" description="Basic and acidic residues" evidence="1">
    <location>
        <begin position="666"/>
        <end position="683"/>
    </location>
</feature>
<feature type="region of interest" description="Disordered" evidence="1">
    <location>
        <begin position="777"/>
        <end position="819"/>
    </location>
</feature>
<protein>
    <recommendedName>
        <fullName evidence="4">Peptidase A2 domain-containing protein</fullName>
    </recommendedName>
</protein>
<feature type="compositionally biased region" description="Low complexity" evidence="1">
    <location>
        <begin position="804"/>
        <end position="816"/>
    </location>
</feature>
<sequence>MPTLTQKKQRKATQGGTIPPQGGPATRSSTKKKDPVVVPVEPPGAEPRKLPNVDDDEDLYADPPETVGPHTDPELGDSGGSTTMPPGIKQESTSMSDKESEATHIRSDGMEPTPDPKLSPETARNAIRPDRLPLATRLGRIANRNTTNRVYAYIFNRLMTMQQDLDATNEFQNSAMQDVLDAMEQAEGPLGVDGNSAVCEDPSNNGPPALSEEVMAGILDPYATIMQGRAEYIPPPLTPGLGLNQGPLDGGMATHPSRPSHGPDRETRLRNANLPPIANGGSPQTAITARSEGQDKATPPHGRRDTPPPSRGHGGGGQGGGGDGPPGDGGDDYGTQDEDNNSEEGREWPPHLGENRGGNGAESRARAIKSPTPTGGTNPPHSYYYRQNTVQPSNVAGRHETPSIVGARDSTEIETIRCTIREKVGDPLPDQLPILKNLKISQPAGYSGQDDTDTFDVWLSNVCRWLRISRIVGPVLDIERVHLLGTVLEGEALLWYHSVIDGPHRIKRHWDFESAVVALYYRFIHQSTSLNATEKFEGVQYTRNGGARQLATDLGKYAGRMVQSPDDYTIKRRFWFALPKEMTRILGAIKGLSAERTPFDYLIEAAAEIEDAMRAERIGDRLRASQQGSSTGTSAAGNLTTSQGTAIHKAANFSKNRPVFQKPRVRFNDRPTDRGGDIRKPEATGKPSGATRPPLPRSTTSGTGDYKGKTPRRGCFNCGSMDHWANDPKCPEKDKKPRPAIRRIAEDQQGTVVEDGGTEVLDGQHTAQLLQIGYDKPESEEGDLEGSQFDPDEYPDEYPDEEYFSYSESEGNENGEWMGGMYTTTGSDTEWLGGMRLTYHREEERGDPIAGSSHSQPSTGTQDTSATVQSGDDHTEIEDSLEEVVFNLALPPQGYLDDIVLPQRVVQDYRGGWADRLARTLDDTDAQLFGSRQMSRMAVQEAELHCLRASNCALIDRLVQSQRELANDAQDNVQLIRANEIWIRQCSEMNTELRTLCNAINTGTPVDRLVRMVQDLERRQHQRALDRERVFSRITIEAEEDDDDMPSLIDEATFMAERMDRVHRAMGESGEQRLFAILANRDREYRSAMAPKEVRPQRDFKCITVYVVVNGLKGLALLDSGSSIDCVSPEFAKVAKLPTRPLDRPVGLQLGCVGSRSSINFGSRTEVLMGTNRQSVYLDVVNIDHYNLILGVPFLQQFAIKLDFRQETITTGTEVIKSLQVGEEVRTAKPLKRVYTGTSAKYQWAEKDQYE</sequence>
<dbReference type="Gene3D" id="2.40.70.10">
    <property type="entry name" value="Acid Proteases"/>
    <property type="match status" value="1"/>
</dbReference>